<dbReference type="Gene3D" id="3.20.20.190">
    <property type="entry name" value="Phosphatidylinositol (PI) phosphodiesterase"/>
    <property type="match status" value="1"/>
</dbReference>
<dbReference type="GO" id="GO:0006629">
    <property type="term" value="P:lipid metabolic process"/>
    <property type="evidence" value="ECO:0007669"/>
    <property type="project" value="InterPro"/>
</dbReference>
<dbReference type="Pfam" id="PF03009">
    <property type="entry name" value="GDPD"/>
    <property type="match status" value="1"/>
</dbReference>
<dbReference type="AlphaFoldDB" id="A0A1X7FZK1"/>
<proteinExistence type="predicted"/>
<dbReference type="PROSITE" id="PS51704">
    <property type="entry name" value="GP_PDE"/>
    <property type="match status" value="1"/>
</dbReference>
<feature type="domain" description="GP-PDE" evidence="1">
    <location>
        <begin position="16"/>
        <end position="243"/>
    </location>
</feature>
<dbReference type="InterPro" id="IPR030395">
    <property type="entry name" value="GP_PDE_dom"/>
</dbReference>
<dbReference type="RefSeq" id="WP_085217367.1">
    <property type="nucleotide sequence ID" value="NZ_LT840185.1"/>
</dbReference>
<gene>
    <name evidence="2" type="ORF">SAMN06295910_0501</name>
</gene>
<dbReference type="PANTHER" id="PTHR46211">
    <property type="entry name" value="GLYCEROPHOSPHORYL DIESTER PHOSPHODIESTERASE"/>
    <property type="match status" value="1"/>
</dbReference>
<evidence type="ECO:0000313" key="3">
    <source>
        <dbReference type="Proteomes" id="UP000192934"/>
    </source>
</evidence>
<reference evidence="3" key="1">
    <citation type="submission" date="2017-04" db="EMBL/GenBank/DDBJ databases">
        <authorList>
            <person name="Varghese N."/>
            <person name="Submissions S."/>
        </authorList>
    </citation>
    <scope>NUCLEOTIDE SEQUENCE [LARGE SCALE GENOMIC DNA]</scope>
    <source>
        <strain evidence="3">Dd16</strain>
    </source>
</reference>
<protein>
    <submittedName>
        <fullName evidence="2">Glycerophosphoryl diester phosphodiesterase</fullName>
    </submittedName>
</protein>
<dbReference type="PANTHER" id="PTHR46211:SF1">
    <property type="entry name" value="GLYCEROPHOSPHODIESTER PHOSPHODIESTERASE, CYTOPLASMIC"/>
    <property type="match status" value="1"/>
</dbReference>
<organism evidence="2 3">
    <name type="scientific">Allosphingosinicella indica</name>
    <dbReference type="NCBI Taxonomy" id="941907"/>
    <lineage>
        <taxon>Bacteria</taxon>
        <taxon>Pseudomonadati</taxon>
        <taxon>Pseudomonadota</taxon>
        <taxon>Alphaproteobacteria</taxon>
        <taxon>Sphingomonadales</taxon>
        <taxon>Sphingomonadaceae</taxon>
        <taxon>Allosphingosinicella</taxon>
    </lineage>
</organism>
<dbReference type="InterPro" id="IPR017946">
    <property type="entry name" value="PLC-like_Pdiesterase_TIM-brl"/>
</dbReference>
<dbReference type="OrthoDB" id="384721at2"/>
<evidence type="ECO:0000313" key="2">
    <source>
        <dbReference type="EMBL" id="SMF61511.1"/>
    </source>
</evidence>
<dbReference type="Proteomes" id="UP000192934">
    <property type="component" value="Chromosome I"/>
</dbReference>
<name>A0A1X7FZK1_9SPHN</name>
<keyword evidence="3" id="KW-1185">Reference proteome</keyword>
<dbReference type="SUPFAM" id="SSF51695">
    <property type="entry name" value="PLC-like phosphodiesterases"/>
    <property type="match status" value="1"/>
</dbReference>
<evidence type="ECO:0000259" key="1">
    <source>
        <dbReference type="PROSITE" id="PS51704"/>
    </source>
</evidence>
<sequence>MPSSPSRQAELQRLAARPFAHRGLHGAGRIENSRAAFQAALDCGHGIELDVQASRDGEAFVFHDYDLRRLTGREGGVADLPSASLAAITLTGTDETIPPLPEILALVAGRGGLLIEVKAKGASVYHLCASVAAALEGYDGPVGVMSFNPHVGHWFARHRPAILRGMVVTEENKRGLRGAIERRLALWRARPDFLGYDVRDLPSRFAAACRNRGMPVMTWTVRTAAQRATAAAHADQIIYEDRE</sequence>
<accession>A0A1X7FZK1</accession>
<dbReference type="EMBL" id="LT840185">
    <property type="protein sequence ID" value="SMF61511.1"/>
    <property type="molecule type" value="Genomic_DNA"/>
</dbReference>
<dbReference type="STRING" id="941907.SAMN06295910_0501"/>
<dbReference type="GO" id="GO:0008081">
    <property type="term" value="F:phosphoric diester hydrolase activity"/>
    <property type="evidence" value="ECO:0007669"/>
    <property type="project" value="InterPro"/>
</dbReference>